<keyword evidence="1 3" id="KW-0489">Methyltransferase</keyword>
<proteinExistence type="predicted"/>
<protein>
    <submittedName>
        <fullName evidence="3">Methyltransferase</fullName>
    </submittedName>
</protein>
<dbReference type="AlphaFoldDB" id="L7V4C4"/>
<dbReference type="RefSeq" id="WP_015354572.1">
    <property type="nucleotide sequence ID" value="NC_020133.1"/>
</dbReference>
<dbReference type="PANTHER" id="PTHR42912">
    <property type="entry name" value="METHYLTRANSFERASE"/>
    <property type="match status" value="1"/>
</dbReference>
<dbReference type="InterPro" id="IPR050508">
    <property type="entry name" value="Methyltransf_Superfamily"/>
</dbReference>
<dbReference type="Proteomes" id="UP000011157">
    <property type="component" value="Chromosome"/>
</dbReference>
<dbReference type="InterPro" id="IPR029063">
    <property type="entry name" value="SAM-dependent_MTases_sf"/>
</dbReference>
<dbReference type="InterPro" id="IPR041698">
    <property type="entry name" value="Methyltransf_25"/>
</dbReference>
<evidence type="ECO:0000256" key="1">
    <source>
        <dbReference type="ARBA" id="ARBA00022603"/>
    </source>
</evidence>
<dbReference type="CDD" id="cd02440">
    <property type="entry name" value="AdoMet_MTases"/>
    <property type="match status" value="1"/>
</dbReference>
<dbReference type="SUPFAM" id="SSF53335">
    <property type="entry name" value="S-adenosyl-L-methionine-dependent methyltransferases"/>
    <property type="match status" value="1"/>
</dbReference>
<dbReference type="KEGG" id="mli:MULP_00993"/>
<evidence type="ECO:0000259" key="2">
    <source>
        <dbReference type="Pfam" id="PF13649"/>
    </source>
</evidence>
<sequence length="219" mass="23464">MLEDMSSFTPAAGRFAPTFIYDPLITLTRERLWRTIAVAHLAPRRGDVIVDVGCGTGSLAVLIGRIQPQARVIGVDPDAAVLAIVARKADAVGVQVDWRTAMGDDLGAVVSAESADAMVSSLVLHQCPMPTKQAIIAAMFAALRPGGRLVIADYGWQRTWLMRTAFRIVQLADGKTDTQPNADGILPDLLSEANFQDMREADVVSTISGSISIYVASKK</sequence>
<dbReference type="Gene3D" id="3.40.50.150">
    <property type="entry name" value="Vaccinia Virus protein VP39"/>
    <property type="match status" value="1"/>
</dbReference>
<evidence type="ECO:0000313" key="4">
    <source>
        <dbReference type="Proteomes" id="UP000011157"/>
    </source>
</evidence>
<dbReference type="Pfam" id="PF13649">
    <property type="entry name" value="Methyltransf_25"/>
    <property type="match status" value="1"/>
</dbReference>
<dbReference type="EMBL" id="CP003899">
    <property type="protein sequence ID" value="AGC61022.1"/>
    <property type="molecule type" value="Genomic_DNA"/>
</dbReference>
<reference evidence="3 4" key="1">
    <citation type="journal article" date="2013" name="J. Bacteriol.">
        <title>Complete Genome Sequence of the Frog Pathogen Mycobacterium ulcerans Ecovar Liflandii.</title>
        <authorList>
            <person name="Tobias N.J."/>
            <person name="Doig K.D."/>
            <person name="Medema M.H."/>
            <person name="Chen H."/>
            <person name="Haring V."/>
            <person name="Moore R."/>
            <person name="Seemann T."/>
            <person name="Stinear T.P."/>
        </authorList>
    </citation>
    <scope>NUCLEOTIDE SEQUENCE [LARGE SCALE GENOMIC DNA]</scope>
    <source>
        <strain evidence="3 4">128FXT</strain>
    </source>
</reference>
<evidence type="ECO:0000313" key="3">
    <source>
        <dbReference type="EMBL" id="AGC61022.1"/>
    </source>
</evidence>
<keyword evidence="1 3" id="KW-0808">Transferase</keyword>
<dbReference type="GO" id="GO:0008168">
    <property type="term" value="F:methyltransferase activity"/>
    <property type="evidence" value="ECO:0007669"/>
    <property type="project" value="UniProtKB-KW"/>
</dbReference>
<accession>L7V4C4</accession>
<gene>
    <name evidence="3" type="ordered locus">MULP_00993</name>
</gene>
<feature type="domain" description="Methyltransferase" evidence="2">
    <location>
        <begin position="49"/>
        <end position="147"/>
    </location>
</feature>
<dbReference type="HOGENOM" id="CLU_037990_11_2_11"/>
<organism evidence="3 4">
    <name type="scientific">Mycobacterium liflandii (strain 128FXT)</name>
    <dbReference type="NCBI Taxonomy" id="459424"/>
    <lineage>
        <taxon>Bacteria</taxon>
        <taxon>Bacillati</taxon>
        <taxon>Actinomycetota</taxon>
        <taxon>Actinomycetes</taxon>
        <taxon>Mycobacteriales</taxon>
        <taxon>Mycobacteriaceae</taxon>
        <taxon>Mycobacterium</taxon>
        <taxon>Mycobacterium ulcerans group</taxon>
    </lineage>
</organism>
<dbReference type="PATRIC" id="fig|459424.11.peg.1017"/>
<dbReference type="GO" id="GO:0032259">
    <property type="term" value="P:methylation"/>
    <property type="evidence" value="ECO:0007669"/>
    <property type="project" value="UniProtKB-KW"/>
</dbReference>
<name>L7V4C4_MYCL1</name>
<keyword evidence="4" id="KW-1185">Reference proteome</keyword>